<dbReference type="GO" id="GO:0005737">
    <property type="term" value="C:cytoplasm"/>
    <property type="evidence" value="ECO:0007669"/>
    <property type="project" value="TreeGrafter"/>
</dbReference>
<accession>A0AAE0MJL4</accession>
<reference evidence="3" key="2">
    <citation type="submission" date="2023-06" db="EMBL/GenBank/DDBJ databases">
        <authorList>
            <consortium name="Lawrence Berkeley National Laboratory"/>
            <person name="Haridas S."/>
            <person name="Hensen N."/>
            <person name="Bonometti L."/>
            <person name="Westerberg I."/>
            <person name="Brannstrom I.O."/>
            <person name="Guillou S."/>
            <person name="Cros-Aarteil S."/>
            <person name="Calhoun S."/>
            <person name="Kuo A."/>
            <person name="Mondo S."/>
            <person name="Pangilinan J."/>
            <person name="Riley R."/>
            <person name="Labutti K."/>
            <person name="Andreopoulos B."/>
            <person name="Lipzen A."/>
            <person name="Chen C."/>
            <person name="Yanf M."/>
            <person name="Daum C."/>
            <person name="Ng V."/>
            <person name="Clum A."/>
            <person name="Steindorff A."/>
            <person name="Ohm R."/>
            <person name="Martin F."/>
            <person name="Silar P."/>
            <person name="Natvig D."/>
            <person name="Lalanne C."/>
            <person name="Gautier V."/>
            <person name="Ament-Velasquez S.L."/>
            <person name="Kruys A."/>
            <person name="Hutchinson M.I."/>
            <person name="Powell A.J."/>
            <person name="Barry K."/>
            <person name="Miller A.N."/>
            <person name="Grigoriev I.V."/>
            <person name="Debuchy R."/>
            <person name="Gladieux P."/>
            <person name="Thoren M.H."/>
            <person name="Johannesson H."/>
        </authorList>
    </citation>
    <scope>NUCLEOTIDE SEQUENCE</scope>
    <source>
        <strain evidence="3">SMH4131-1</strain>
    </source>
</reference>
<organism evidence="3 4">
    <name type="scientific">Cercophora scortea</name>
    <dbReference type="NCBI Taxonomy" id="314031"/>
    <lineage>
        <taxon>Eukaryota</taxon>
        <taxon>Fungi</taxon>
        <taxon>Dikarya</taxon>
        <taxon>Ascomycota</taxon>
        <taxon>Pezizomycotina</taxon>
        <taxon>Sordariomycetes</taxon>
        <taxon>Sordariomycetidae</taxon>
        <taxon>Sordariales</taxon>
        <taxon>Lasiosphaeriaceae</taxon>
        <taxon>Cercophora</taxon>
    </lineage>
</organism>
<dbReference type="InterPro" id="IPR050565">
    <property type="entry name" value="LYPA1-2/EST-like"/>
</dbReference>
<evidence type="ECO:0000313" key="3">
    <source>
        <dbReference type="EMBL" id="KAK3334083.1"/>
    </source>
</evidence>
<feature type="domain" description="Phospholipase/carboxylesterase/thioesterase" evidence="2">
    <location>
        <begin position="14"/>
        <end position="254"/>
    </location>
</feature>
<dbReference type="AlphaFoldDB" id="A0AAE0MJL4"/>
<dbReference type="InterPro" id="IPR003140">
    <property type="entry name" value="PLipase/COase/thioEstase"/>
</dbReference>
<evidence type="ECO:0000256" key="1">
    <source>
        <dbReference type="ARBA" id="ARBA00006499"/>
    </source>
</evidence>
<comment type="similarity">
    <text evidence="1">Belongs to the AB hydrolase superfamily. AB hydrolase 2 family.</text>
</comment>
<dbReference type="GO" id="GO:0052689">
    <property type="term" value="F:carboxylic ester hydrolase activity"/>
    <property type="evidence" value="ECO:0007669"/>
    <property type="project" value="TreeGrafter"/>
</dbReference>
<evidence type="ECO:0000313" key="4">
    <source>
        <dbReference type="Proteomes" id="UP001286456"/>
    </source>
</evidence>
<dbReference type="InterPro" id="IPR029058">
    <property type="entry name" value="AB_hydrolase_fold"/>
</dbReference>
<evidence type="ECO:0000259" key="2">
    <source>
        <dbReference type="Pfam" id="PF02230"/>
    </source>
</evidence>
<protein>
    <submittedName>
        <fullName evidence="3">Alpha/Beta hydrolase protein</fullName>
    </submittedName>
</protein>
<dbReference type="Pfam" id="PF02230">
    <property type="entry name" value="Abhydrolase_2"/>
    <property type="match status" value="1"/>
</dbReference>
<name>A0AAE0MJL4_9PEZI</name>
<dbReference type="PANTHER" id="PTHR10655">
    <property type="entry name" value="LYSOPHOSPHOLIPASE-RELATED"/>
    <property type="match status" value="1"/>
</dbReference>
<dbReference type="Gene3D" id="3.40.50.1820">
    <property type="entry name" value="alpha/beta hydrolase"/>
    <property type="match status" value="1"/>
</dbReference>
<dbReference type="EMBL" id="JAUEPO010000002">
    <property type="protein sequence ID" value="KAK3334083.1"/>
    <property type="molecule type" value="Genomic_DNA"/>
</dbReference>
<dbReference type="GO" id="GO:0008474">
    <property type="term" value="F:palmitoyl-(protein) hydrolase activity"/>
    <property type="evidence" value="ECO:0007669"/>
    <property type="project" value="TreeGrafter"/>
</dbReference>
<proteinExistence type="inferred from homology"/>
<dbReference type="Proteomes" id="UP001286456">
    <property type="component" value="Unassembled WGS sequence"/>
</dbReference>
<reference evidence="3" key="1">
    <citation type="journal article" date="2023" name="Mol. Phylogenet. Evol.">
        <title>Genome-scale phylogeny and comparative genomics of the fungal order Sordariales.</title>
        <authorList>
            <person name="Hensen N."/>
            <person name="Bonometti L."/>
            <person name="Westerberg I."/>
            <person name="Brannstrom I.O."/>
            <person name="Guillou S."/>
            <person name="Cros-Aarteil S."/>
            <person name="Calhoun S."/>
            <person name="Haridas S."/>
            <person name="Kuo A."/>
            <person name="Mondo S."/>
            <person name="Pangilinan J."/>
            <person name="Riley R."/>
            <person name="LaButti K."/>
            <person name="Andreopoulos B."/>
            <person name="Lipzen A."/>
            <person name="Chen C."/>
            <person name="Yan M."/>
            <person name="Daum C."/>
            <person name="Ng V."/>
            <person name="Clum A."/>
            <person name="Steindorff A."/>
            <person name="Ohm R.A."/>
            <person name="Martin F."/>
            <person name="Silar P."/>
            <person name="Natvig D.O."/>
            <person name="Lalanne C."/>
            <person name="Gautier V."/>
            <person name="Ament-Velasquez S.L."/>
            <person name="Kruys A."/>
            <person name="Hutchinson M.I."/>
            <person name="Powell A.J."/>
            <person name="Barry K."/>
            <person name="Miller A.N."/>
            <person name="Grigoriev I.V."/>
            <person name="Debuchy R."/>
            <person name="Gladieux P."/>
            <person name="Hiltunen Thoren M."/>
            <person name="Johannesson H."/>
        </authorList>
    </citation>
    <scope>NUCLEOTIDE SEQUENCE</scope>
    <source>
        <strain evidence="3">SMH4131-1</strain>
    </source>
</reference>
<gene>
    <name evidence="3" type="ORF">B0T19DRAFT_459653</name>
</gene>
<keyword evidence="4" id="KW-1185">Reference proteome</keyword>
<sequence length="282" mass="31647">MPKILLRRVITPDPSAGHTHTIIFLHGRGDTAGEFAHKFQEWTDSKGRNLCKLFPSVKWVFPWCKKRPAVADNGAPWSQWFDVWDSTDFSDHEEVQAKGLRESIVNIRNIIKPEARLLGGRWDRVILAGVSQGGATSVHTLLNLVASSGSPRRLGALMAFCCRMPFPGRTLAETRAAVGLVETDEVPADDEMIRNTPVLLQHNRDDEIVRVEDGRELRDTLRRFGATVTWQEYPSGGHWLHEPKGVEDVAAWLTKYVFNPAARRESLASKKKGDTISGNYLI</sequence>
<dbReference type="SUPFAM" id="SSF53474">
    <property type="entry name" value="alpha/beta-Hydrolases"/>
    <property type="match status" value="1"/>
</dbReference>
<dbReference type="PANTHER" id="PTHR10655:SF63">
    <property type="entry name" value="PHOSPHOLIPASE_CARBOXYLESTERASE_THIOESTERASE DOMAIN-CONTAINING PROTEIN"/>
    <property type="match status" value="1"/>
</dbReference>
<keyword evidence="3" id="KW-0378">Hydrolase</keyword>
<comment type="caution">
    <text evidence="3">The sequence shown here is derived from an EMBL/GenBank/DDBJ whole genome shotgun (WGS) entry which is preliminary data.</text>
</comment>